<organism evidence="1 2">
    <name type="scientific">Rhizophagus irregularis</name>
    <dbReference type="NCBI Taxonomy" id="588596"/>
    <lineage>
        <taxon>Eukaryota</taxon>
        <taxon>Fungi</taxon>
        <taxon>Fungi incertae sedis</taxon>
        <taxon>Mucoromycota</taxon>
        <taxon>Glomeromycotina</taxon>
        <taxon>Glomeromycetes</taxon>
        <taxon>Glomerales</taxon>
        <taxon>Glomeraceae</taxon>
        <taxon>Rhizophagus</taxon>
    </lineage>
</organism>
<reference evidence="1 2" key="1">
    <citation type="submission" date="2016-04" db="EMBL/GenBank/DDBJ databases">
        <title>Genome analyses suggest a sexual origin of heterokaryosis in a supposedly ancient asexual fungus.</title>
        <authorList>
            <person name="Ropars J."/>
            <person name="Sedzielewska K."/>
            <person name="Noel J."/>
            <person name="Charron P."/>
            <person name="Farinelli L."/>
            <person name="Marton T."/>
            <person name="Kruger M."/>
            <person name="Pelin A."/>
            <person name="Brachmann A."/>
            <person name="Corradi N."/>
        </authorList>
    </citation>
    <scope>NUCLEOTIDE SEQUENCE [LARGE SCALE GENOMIC DNA]</scope>
    <source>
        <strain evidence="1 2">A5</strain>
    </source>
</reference>
<reference evidence="1 2" key="2">
    <citation type="submission" date="2017-09" db="EMBL/GenBank/DDBJ databases">
        <title>Extensive intraspecific genome diversity in a model arbuscular mycorrhizal fungus.</title>
        <authorList>
            <person name="Chen E.C."/>
            <person name="Morin E."/>
            <person name="Beaudet D."/>
            <person name="Noel J."/>
            <person name="Ndikumana S."/>
            <person name="Charron P."/>
            <person name="St-Onge C."/>
            <person name="Giorgi J."/>
            <person name="Grigoriev I.V."/>
            <person name="Roux C."/>
            <person name="Martin F.M."/>
            <person name="Corradi N."/>
        </authorList>
    </citation>
    <scope>NUCLEOTIDE SEQUENCE [LARGE SCALE GENOMIC DNA]</scope>
    <source>
        <strain evidence="1 2">A5</strain>
    </source>
</reference>
<comment type="caution">
    <text evidence="1">The sequence shown here is derived from an EMBL/GenBank/DDBJ whole genome shotgun (WGS) entry which is preliminary data.</text>
</comment>
<dbReference type="EMBL" id="LLXJ01000005">
    <property type="protein sequence ID" value="PKC17792.1"/>
    <property type="molecule type" value="Genomic_DNA"/>
</dbReference>
<sequence length="54" mass="6486">MTNFEDIIKPRLKRFFKAFLSSVSTLIEAQKEKEIQFKSHKDRVQILCCFSYEL</sequence>
<proteinExistence type="predicted"/>
<dbReference type="AlphaFoldDB" id="A0A2N0QFF0"/>
<dbReference type="Proteomes" id="UP000232722">
    <property type="component" value="Unassembled WGS sequence"/>
</dbReference>
<gene>
    <name evidence="1" type="ORF">RhiirA5_345770</name>
</gene>
<evidence type="ECO:0000313" key="2">
    <source>
        <dbReference type="Proteomes" id="UP000232722"/>
    </source>
</evidence>
<evidence type="ECO:0000313" key="1">
    <source>
        <dbReference type="EMBL" id="PKC17792.1"/>
    </source>
</evidence>
<accession>A0A2N0QFF0</accession>
<protein>
    <submittedName>
        <fullName evidence="1">Uncharacterized protein</fullName>
    </submittedName>
</protein>
<name>A0A2N0QFF0_9GLOM</name>